<dbReference type="GO" id="GO:0016887">
    <property type="term" value="F:ATP hydrolysis activity"/>
    <property type="evidence" value="ECO:0007669"/>
    <property type="project" value="InterPro"/>
</dbReference>
<feature type="transmembrane region" description="Helical" evidence="9">
    <location>
        <begin position="1195"/>
        <end position="1213"/>
    </location>
</feature>
<feature type="transmembrane region" description="Helical" evidence="9">
    <location>
        <begin position="1233"/>
        <end position="1252"/>
    </location>
</feature>
<feature type="transmembrane region" description="Helical" evidence="9">
    <location>
        <begin position="1895"/>
        <end position="1912"/>
    </location>
</feature>
<feature type="transmembrane region" description="Helical" evidence="9">
    <location>
        <begin position="1309"/>
        <end position="1329"/>
    </location>
</feature>
<feature type="compositionally biased region" description="Polar residues" evidence="8">
    <location>
        <begin position="1082"/>
        <end position="1096"/>
    </location>
</feature>
<dbReference type="PANTHER" id="PTHR48041:SF91">
    <property type="entry name" value="ABC TRANSPORTER G FAMILY MEMBER 28"/>
    <property type="match status" value="1"/>
</dbReference>
<dbReference type="GO" id="GO:0016020">
    <property type="term" value="C:membrane"/>
    <property type="evidence" value="ECO:0007669"/>
    <property type="project" value="UniProtKB-SubCell"/>
</dbReference>
<dbReference type="EMBL" id="CAMXCT020000318">
    <property type="protein sequence ID" value="CAL1130446.1"/>
    <property type="molecule type" value="Genomic_DNA"/>
</dbReference>
<dbReference type="GO" id="GO:0005524">
    <property type="term" value="F:ATP binding"/>
    <property type="evidence" value="ECO:0007669"/>
    <property type="project" value="UniProtKB-KW"/>
</dbReference>
<dbReference type="PROSITE" id="PS50893">
    <property type="entry name" value="ABC_TRANSPORTER_2"/>
    <property type="match status" value="2"/>
</dbReference>
<comment type="subcellular location">
    <subcellularLocation>
        <location evidence="1">Membrane</location>
        <topology evidence="1">Multi-pass membrane protein</topology>
    </subcellularLocation>
</comment>
<dbReference type="SUPFAM" id="SSF52540">
    <property type="entry name" value="P-loop containing nucleoside triphosphate hydrolases"/>
    <property type="match status" value="2"/>
</dbReference>
<comment type="caution">
    <text evidence="11">The sequence shown here is derived from an EMBL/GenBank/DDBJ whole genome shotgun (WGS) entry which is preliminary data.</text>
</comment>
<dbReference type="InterPro" id="IPR017871">
    <property type="entry name" value="ABC_transporter-like_CS"/>
</dbReference>
<feature type="region of interest" description="Disordered" evidence="8">
    <location>
        <begin position="1074"/>
        <end position="1096"/>
    </location>
</feature>
<evidence type="ECO:0000259" key="10">
    <source>
        <dbReference type="PROSITE" id="PS50893"/>
    </source>
</evidence>
<reference evidence="11" key="1">
    <citation type="submission" date="2022-10" db="EMBL/GenBank/DDBJ databases">
        <authorList>
            <person name="Chen Y."/>
            <person name="Dougan E. K."/>
            <person name="Chan C."/>
            <person name="Rhodes N."/>
            <person name="Thang M."/>
        </authorList>
    </citation>
    <scope>NUCLEOTIDE SEQUENCE</scope>
</reference>
<protein>
    <submittedName>
        <fullName evidence="13">Uncharacterized ABC transporter ATP-binding protein/permease YOL075C</fullName>
    </submittedName>
</protein>
<keyword evidence="7 9" id="KW-0472">Membrane</keyword>
<evidence type="ECO:0000256" key="2">
    <source>
        <dbReference type="ARBA" id="ARBA00022448"/>
    </source>
</evidence>
<evidence type="ECO:0000256" key="7">
    <source>
        <dbReference type="ARBA" id="ARBA00023136"/>
    </source>
</evidence>
<feature type="transmembrane region" description="Helical" evidence="9">
    <location>
        <begin position="1807"/>
        <end position="1828"/>
    </location>
</feature>
<dbReference type="InterPro" id="IPR003439">
    <property type="entry name" value="ABC_transporter-like_ATP-bd"/>
</dbReference>
<dbReference type="InterPro" id="IPR027417">
    <property type="entry name" value="P-loop_NTPase"/>
</dbReference>
<dbReference type="EMBL" id="CAMXCT010000318">
    <property type="protein sequence ID" value="CAI3977071.1"/>
    <property type="molecule type" value="Genomic_DNA"/>
</dbReference>
<reference evidence="12" key="2">
    <citation type="submission" date="2024-04" db="EMBL/GenBank/DDBJ databases">
        <authorList>
            <person name="Chen Y."/>
            <person name="Shah S."/>
            <person name="Dougan E. K."/>
            <person name="Thang M."/>
            <person name="Chan C."/>
        </authorList>
    </citation>
    <scope>NUCLEOTIDE SEQUENCE [LARGE SCALE GENOMIC DNA]</scope>
</reference>
<keyword evidence="5 13" id="KW-0067">ATP-binding</keyword>
<dbReference type="Pfam" id="PF01061">
    <property type="entry name" value="ABC2_membrane"/>
    <property type="match status" value="2"/>
</dbReference>
<evidence type="ECO:0000256" key="5">
    <source>
        <dbReference type="ARBA" id="ARBA00022840"/>
    </source>
</evidence>
<dbReference type="InterPro" id="IPR050352">
    <property type="entry name" value="ABCG_transporters"/>
</dbReference>
<dbReference type="PROSITE" id="PS00211">
    <property type="entry name" value="ABC_TRANSPORTER_1"/>
    <property type="match status" value="1"/>
</dbReference>
<evidence type="ECO:0000313" key="13">
    <source>
        <dbReference type="EMBL" id="CAL4764383.1"/>
    </source>
</evidence>
<dbReference type="InterPro" id="IPR003593">
    <property type="entry name" value="AAA+_ATPase"/>
</dbReference>
<evidence type="ECO:0000256" key="6">
    <source>
        <dbReference type="ARBA" id="ARBA00022989"/>
    </source>
</evidence>
<dbReference type="Pfam" id="PF00005">
    <property type="entry name" value="ABC_tran"/>
    <property type="match status" value="2"/>
</dbReference>
<organism evidence="11">
    <name type="scientific">Cladocopium goreaui</name>
    <dbReference type="NCBI Taxonomy" id="2562237"/>
    <lineage>
        <taxon>Eukaryota</taxon>
        <taxon>Sar</taxon>
        <taxon>Alveolata</taxon>
        <taxon>Dinophyceae</taxon>
        <taxon>Suessiales</taxon>
        <taxon>Symbiodiniaceae</taxon>
        <taxon>Cladocopium</taxon>
    </lineage>
</organism>
<keyword evidence="4" id="KW-0547">Nucleotide-binding</keyword>
<feature type="transmembrane region" description="Helical" evidence="9">
    <location>
        <begin position="1425"/>
        <end position="1445"/>
    </location>
</feature>
<feature type="transmembrane region" description="Helical" evidence="9">
    <location>
        <begin position="752"/>
        <end position="776"/>
    </location>
</feature>
<dbReference type="OrthoDB" id="425071at2759"/>
<dbReference type="Proteomes" id="UP001152797">
    <property type="component" value="Unassembled WGS sequence"/>
</dbReference>
<evidence type="ECO:0000256" key="3">
    <source>
        <dbReference type="ARBA" id="ARBA00022692"/>
    </source>
</evidence>
<feature type="domain" description="ABC transporter" evidence="10">
    <location>
        <begin position="1487"/>
        <end position="1727"/>
    </location>
</feature>
<evidence type="ECO:0000313" key="14">
    <source>
        <dbReference type="Proteomes" id="UP001152797"/>
    </source>
</evidence>
<name>A0A9P1BPG6_9DINO</name>
<feature type="domain" description="ABC transporter" evidence="10">
    <location>
        <begin position="820"/>
        <end position="1062"/>
    </location>
</feature>
<keyword evidence="3 9" id="KW-0812">Transmembrane</keyword>
<evidence type="ECO:0000256" key="8">
    <source>
        <dbReference type="SAM" id="MobiDB-lite"/>
    </source>
</evidence>
<dbReference type="GO" id="GO:0016757">
    <property type="term" value="F:glycosyltransferase activity"/>
    <property type="evidence" value="ECO:0007669"/>
    <property type="project" value="InterPro"/>
</dbReference>
<keyword evidence="6 9" id="KW-1133">Transmembrane helix</keyword>
<dbReference type="SMART" id="SM00382">
    <property type="entry name" value="AAA"/>
    <property type="match status" value="2"/>
</dbReference>
<dbReference type="EMBL" id="CAMXCT030000318">
    <property type="protein sequence ID" value="CAL4764383.1"/>
    <property type="molecule type" value="Genomic_DNA"/>
</dbReference>
<dbReference type="Gene3D" id="3.40.50.300">
    <property type="entry name" value="P-loop containing nucleotide triphosphate hydrolases"/>
    <property type="match status" value="2"/>
</dbReference>
<gene>
    <name evidence="11" type="ORF">C1SCF055_LOCUS5244</name>
</gene>
<evidence type="ECO:0000313" key="12">
    <source>
        <dbReference type="EMBL" id="CAL1130446.1"/>
    </source>
</evidence>
<dbReference type="PANTHER" id="PTHR48041">
    <property type="entry name" value="ABC TRANSPORTER G FAMILY MEMBER 28"/>
    <property type="match status" value="1"/>
</dbReference>
<feature type="transmembrane region" description="Helical" evidence="9">
    <location>
        <begin position="1840"/>
        <end position="1861"/>
    </location>
</feature>
<sequence>MSWEANPWHHLHWWIPLIYYAKVFLRLDQNEVDVALVFPHGDIDFAISTAKGRDIDGNFRGHTEPSSWSILQHDFPFDTEKVKMHWSPNGIHAGLLKWISDRPAMSLAKYYGRSYEQVILGLPSLRSFLQTPQLPCTSITQVKQWIHESTPTMAAMPVSSDAGILRLAVIQRPATDGRRIQNYHQVLEFVRGKFADTLRVKEVEGLAHGTPWIEQFRQFHDADILLAVHGAGLGWLWALREGSAAVELRSRSSPVWLQCSDLWNTDFTQIFGGLARLAGIHHLCTRPHDMTGSLTEGRLSNVGDMTDADAYNHSDDVYVWLPKAEKILNSVFIDELVISDGVWGVKCVGPCDFRSTRSSIALFGLPLVALTAEPSPKVLPVLQSKANVTEGDSVDRMIWNLECLFSIVSPDSRTKHKPVFRSTSEYRLASAANVTDIANVTEIILDSTDPLFADWRVRISEDGTCGAGTVPGSVRAATFGQEIHPVTSDEFHWSDTGTQSCATETCSFQGNLGPGAFWCPLEPGGTAADRLKCECEQCPCSNGTGGFMCTHCVEDAACGPGSSCDRTMLLDNYDRHFSCTFSDALKRHPTYKLFWPDGWASPRFLAQYFPSRGTARLDIINTMCSHRQPILMQCSCQECSSMYDEIDALTNEQSGVCKQKKIPSPCARCETCRCTYPDDSWLGTLTRTIVDGISQGVYLGCEAGLNSSSCTAMLDDLPAPLSFDCESGLCFPDNQTREVIEAKKSFNLFGSWTTAAICILFLLATLSVLLLLAIMLHCLRTKRLRSIPLNEPGAPLAALAAAQAALGGFGSNPPGATLVFSWQNVNCRRNGKQVLRDVSGAVESSSSGHGALVALLGPSGSGKTTLLEALSGRTSRGDTATVYINGKAMSPESRRRHISFVYQDDILGATLTVREALEFSAAMRLRALSASQRAGRVSWALKTLHLEEVANSRIGDNLRRGVSGGERRRVAIGVELIVSPPIMFLDEPTTGLDASCALMLGQVLAKLAEGGRLLICSMHQPRQELMRLFDARPMNVAGTDALVKTPKFLPEKDGVTGDLEAHVPHEFAKGRASQMAEARTGHQPQPTIETNPNQSYQIPIGGLNPNREMHTNRETSGLLNSVVISEVNDSECSSFARRSVQQQKHPFCRACMGDDLHEALTIAARATAGVKPANLPYQVFILWERSFREATRGSYSGIVAAAVVATVAVVIGFTFSDLESGVSGVQNRFGSVFFTQLFFSFFGLQACTLWYLDRDRLDRERASKLYHVLAYFTSKASSYLWWYCLIVPAIYVAIVYPLIGFQASISKFMTFYLCTAASTAAASAVSLICLSITSTFASGISLAAIFITVLQMYAGFLQRRDAIPSGLRWLTDVSPFAHAFAAMISSEFTGLETTVDATGFDALTVDGGIWPKQFSVDPTKLEHNVQMLALVACFAWILALIPLWLQWYRVKKGDCLRAIIYRKDPGCSTSLEAPSWVSARTKGSAALVWKDLHAMLPNSTTLYDGMNGIVQAGRPLAVLGPSGCGKTTLLSCLAGEVTRTKCDVTVYLNRHRIARSKLRRTVGYVRQDDALHPELTVSEVQSSAVALRMPHSSRKVCQERVRWTIGRLGLEGVANSKVGGHKFRGISGGERRRTAVGVELSVARGVLALDEPTSGLDSETALSLGHLLAELAAEGCILLASMHQPSPELLANFSDTLVLGTYGRVAYFGATTSLPTYISPLRQLHPEGGYGTASDVLLDIISGDHADEAFKLYKVAEEKGDMEDEIQSALTASPGEEIMEVKAATVPPIRVQLIQLLLREMRIQRSLATYTYFEAAIAGVLLGMTYFQMSMRLAGVISRLGLVFAVHCTLGMQALQGLLAWREGYTSFRRERAAGYYYTGTFVIAKVVMDAILLRVGPPALMCCIVYLLAGLQPGREAVCCLGFCLASFVASTFCLALGATAPRSGAVLPLAVLLILLFLLIGGPLLATQQGVLRNVSIFRASFNMLSANEMRGMVFKFDPEGVVTTLGERSGEDWMTDLGIQDNPVHEEVGHGLKKLKAAAFCLQPV</sequence>
<keyword evidence="14" id="KW-1185">Reference proteome</keyword>
<proteinExistence type="predicted"/>
<evidence type="ECO:0000256" key="4">
    <source>
        <dbReference type="ARBA" id="ARBA00022741"/>
    </source>
</evidence>
<feature type="transmembrane region" description="Helical" evidence="9">
    <location>
        <begin position="1947"/>
        <end position="1968"/>
    </location>
</feature>
<dbReference type="Pfam" id="PF04577">
    <property type="entry name" value="Glyco_transf_61"/>
    <property type="match status" value="1"/>
</dbReference>
<evidence type="ECO:0000256" key="9">
    <source>
        <dbReference type="SAM" id="Phobius"/>
    </source>
</evidence>
<keyword evidence="2" id="KW-0813">Transport</keyword>
<dbReference type="InterPro" id="IPR013525">
    <property type="entry name" value="ABC2_TM"/>
</dbReference>
<feature type="transmembrane region" description="Helical" evidence="9">
    <location>
        <begin position="1919"/>
        <end position="1941"/>
    </location>
</feature>
<dbReference type="InterPro" id="IPR049625">
    <property type="entry name" value="Glyco_transf_61_cat"/>
</dbReference>
<evidence type="ECO:0000256" key="1">
    <source>
        <dbReference type="ARBA" id="ARBA00004141"/>
    </source>
</evidence>
<feature type="transmembrane region" description="Helical" evidence="9">
    <location>
        <begin position="1280"/>
        <end position="1303"/>
    </location>
</feature>
<evidence type="ECO:0000313" key="11">
    <source>
        <dbReference type="EMBL" id="CAI3977071.1"/>
    </source>
</evidence>
<dbReference type="GO" id="GO:0140359">
    <property type="term" value="F:ABC-type transporter activity"/>
    <property type="evidence" value="ECO:0007669"/>
    <property type="project" value="InterPro"/>
</dbReference>
<feature type="transmembrane region" description="Helical" evidence="9">
    <location>
        <begin position="1336"/>
        <end position="1356"/>
    </location>
</feature>
<accession>A0A9P1BPG6</accession>